<dbReference type="InterPro" id="IPR037176">
    <property type="entry name" value="Osmotin/thaumatin-like_sf"/>
</dbReference>
<dbReference type="OrthoDB" id="430315at2759"/>
<evidence type="ECO:0000256" key="2">
    <source>
        <dbReference type="SAM" id="SignalP"/>
    </source>
</evidence>
<dbReference type="InterPro" id="IPR001938">
    <property type="entry name" value="Thaumatin"/>
</dbReference>
<keyword evidence="1" id="KW-1015">Disulfide bond</keyword>
<feature type="disulfide bond" evidence="1">
    <location>
        <begin position="30"/>
        <end position="245"/>
    </location>
</feature>
<accession>A0A2G5D0S4</accession>
<sequence length="246" mass="26309">MEMTLLLILLFSAQLASGVLSATFTFKNNCRRPVWPGTLSGRGTPQLPTTGFQLDIGESQTITTPPNWSGRFWARTHCRNATANGKFICRTADCASGQLECNGAGGIPPATLIEFTLAGAGNQDFYDVSNVDGYNIPVSVTPQGSGLSCESTSCSSDINRVCPPELSVKGKRGKTTLACRSACEAFNHDPKYCCTGAFASPQSCPPTNYSMIFKNACPQAYSYAYDDRTSTFTCGTGADYLITFCP</sequence>
<dbReference type="SUPFAM" id="SSF49870">
    <property type="entry name" value="Osmotin, thaumatin-like protein"/>
    <property type="match status" value="1"/>
</dbReference>
<feature type="chain" id="PRO_5013814749" description="Thaumatin-like protein" evidence="2">
    <location>
        <begin position="22"/>
        <end position="246"/>
    </location>
</feature>
<evidence type="ECO:0000313" key="4">
    <source>
        <dbReference type="Proteomes" id="UP000230069"/>
    </source>
</evidence>
<dbReference type="FunFam" id="2.60.110.10:FF:000001">
    <property type="entry name" value="THAUMATIN-LIKE PROTEIN 1"/>
    <property type="match status" value="1"/>
</dbReference>
<evidence type="ECO:0008006" key="5">
    <source>
        <dbReference type="Google" id="ProtNLM"/>
    </source>
</evidence>
<dbReference type="PRINTS" id="PR00347">
    <property type="entry name" value="THAUMATIN"/>
</dbReference>
<dbReference type="AlphaFoldDB" id="A0A2G5D0S4"/>
<dbReference type="Proteomes" id="UP000230069">
    <property type="component" value="Unassembled WGS sequence"/>
</dbReference>
<dbReference type="SMART" id="SM00205">
    <property type="entry name" value="THN"/>
    <property type="match status" value="1"/>
</dbReference>
<feature type="disulfide bond" evidence="1">
    <location>
        <begin position="162"/>
        <end position="179"/>
    </location>
</feature>
<dbReference type="Pfam" id="PF00314">
    <property type="entry name" value="Thaumatin"/>
    <property type="match status" value="1"/>
</dbReference>
<dbReference type="InterPro" id="IPR017949">
    <property type="entry name" value="Thaumatin_CS"/>
</dbReference>
<dbReference type="Gene3D" id="2.60.110.10">
    <property type="entry name" value="Thaumatin"/>
    <property type="match status" value="1"/>
</dbReference>
<proteinExistence type="predicted"/>
<keyword evidence="2" id="KW-0732">Signal</keyword>
<dbReference type="EMBL" id="KZ305047">
    <property type="protein sequence ID" value="PIA37122.1"/>
    <property type="molecule type" value="Genomic_DNA"/>
</dbReference>
<protein>
    <recommendedName>
        <fullName evidence="5">Thaumatin-like protein</fullName>
    </recommendedName>
</protein>
<evidence type="ECO:0000313" key="3">
    <source>
        <dbReference type="EMBL" id="PIA37122.1"/>
    </source>
</evidence>
<organism evidence="3 4">
    <name type="scientific">Aquilegia coerulea</name>
    <name type="common">Rocky mountain columbine</name>
    <dbReference type="NCBI Taxonomy" id="218851"/>
    <lineage>
        <taxon>Eukaryota</taxon>
        <taxon>Viridiplantae</taxon>
        <taxon>Streptophyta</taxon>
        <taxon>Embryophyta</taxon>
        <taxon>Tracheophyta</taxon>
        <taxon>Spermatophyta</taxon>
        <taxon>Magnoliopsida</taxon>
        <taxon>Ranunculales</taxon>
        <taxon>Ranunculaceae</taxon>
        <taxon>Thalictroideae</taxon>
        <taxon>Aquilegia</taxon>
    </lineage>
</organism>
<dbReference type="STRING" id="218851.A0A2G5D0S4"/>
<dbReference type="PIRSF" id="PIRSF002703">
    <property type="entry name" value="Thaumatin"/>
    <property type="match status" value="1"/>
</dbReference>
<name>A0A2G5D0S4_AQUCA</name>
<dbReference type="InParanoid" id="A0A2G5D0S4"/>
<dbReference type="PROSITE" id="PS00316">
    <property type="entry name" value="THAUMATIN_1"/>
    <property type="match status" value="1"/>
</dbReference>
<dbReference type="CDD" id="cd09218">
    <property type="entry name" value="TLP-PA"/>
    <property type="match status" value="1"/>
</dbReference>
<feature type="disulfide bond" evidence="1">
    <location>
        <begin position="194"/>
        <end position="204"/>
    </location>
</feature>
<feature type="disulfide bond" evidence="1">
    <location>
        <begin position="149"/>
        <end position="234"/>
    </location>
</feature>
<feature type="disulfide bond" evidence="1">
    <location>
        <begin position="183"/>
        <end position="193"/>
    </location>
</feature>
<reference evidence="3 4" key="1">
    <citation type="submission" date="2017-09" db="EMBL/GenBank/DDBJ databases">
        <title>WGS assembly of Aquilegia coerulea Goldsmith.</title>
        <authorList>
            <person name="Hodges S."/>
            <person name="Kramer E."/>
            <person name="Nordborg M."/>
            <person name="Tomkins J."/>
            <person name="Borevitz J."/>
            <person name="Derieg N."/>
            <person name="Yan J."/>
            <person name="Mihaltcheva S."/>
            <person name="Hayes R.D."/>
            <person name="Rokhsar D."/>
        </authorList>
    </citation>
    <scope>NUCLEOTIDE SEQUENCE [LARGE SCALE GENOMIC DNA]</scope>
    <source>
        <strain evidence="4">cv. Goldsmith</strain>
    </source>
</reference>
<dbReference type="PROSITE" id="PS51367">
    <property type="entry name" value="THAUMATIN_2"/>
    <property type="match status" value="1"/>
</dbReference>
<keyword evidence="4" id="KW-1185">Reference proteome</keyword>
<feature type="signal peptide" evidence="2">
    <location>
        <begin position="1"/>
        <end position="21"/>
    </location>
</feature>
<feature type="disulfide bond" evidence="1">
    <location>
        <begin position="94"/>
        <end position="101"/>
    </location>
</feature>
<dbReference type="PANTHER" id="PTHR31048">
    <property type="entry name" value="OS03G0233200 PROTEIN"/>
    <property type="match status" value="1"/>
</dbReference>
<gene>
    <name evidence="3" type="ORF">AQUCO_03000001v1</name>
</gene>
<feature type="disulfide bond" evidence="1">
    <location>
        <begin position="78"/>
        <end position="89"/>
    </location>
</feature>
<feature type="disulfide bond" evidence="1">
    <location>
        <begin position="154"/>
        <end position="217"/>
    </location>
</feature>
<evidence type="ECO:0000256" key="1">
    <source>
        <dbReference type="PIRSR" id="PIRSR002703-1"/>
    </source>
</evidence>